<comment type="caution">
    <text evidence="2">The sequence shown here is derived from an EMBL/GenBank/DDBJ whole genome shotgun (WGS) entry which is preliminary data.</text>
</comment>
<accession>A0A7J8QI71</accession>
<dbReference type="EMBL" id="JABEZZ010000012">
    <property type="protein sequence ID" value="MBA0601257.1"/>
    <property type="molecule type" value="Genomic_DNA"/>
</dbReference>
<evidence type="ECO:0000256" key="1">
    <source>
        <dbReference type="SAM" id="MobiDB-lite"/>
    </source>
</evidence>
<dbReference type="Proteomes" id="UP000593578">
    <property type="component" value="Unassembled WGS sequence"/>
</dbReference>
<feature type="region of interest" description="Disordered" evidence="1">
    <location>
        <begin position="98"/>
        <end position="156"/>
    </location>
</feature>
<evidence type="ECO:0000313" key="3">
    <source>
        <dbReference type="Proteomes" id="UP000593578"/>
    </source>
</evidence>
<sequence>MFYSQASLFAPHYAPPQHLAPTPPVGTYFEAPPSPTYYRMSTSILKQILTQMLVHVPTPMATPILLSMPTSILTYLSFVMLYGYSSVVLQTPTASLFYRGGSTSHSSKEEGDRDEAESRDEDEDDGGDEDEYEGQCEDEEDENDDNDQEEEPTPQL</sequence>
<feature type="non-terminal residue" evidence="2">
    <location>
        <position position="156"/>
    </location>
</feature>
<name>A0A7J8QI71_GOSRA</name>
<gene>
    <name evidence="2" type="ORF">Gorai_004438</name>
</gene>
<reference evidence="2 3" key="1">
    <citation type="journal article" date="2019" name="Genome Biol. Evol.">
        <title>Insights into the evolution of the New World diploid cottons (Gossypium, subgenus Houzingenia) based on genome sequencing.</title>
        <authorList>
            <person name="Grover C.E."/>
            <person name="Arick M.A. 2nd"/>
            <person name="Thrash A."/>
            <person name="Conover J.L."/>
            <person name="Sanders W.S."/>
            <person name="Peterson D.G."/>
            <person name="Frelichowski J.E."/>
            <person name="Scheffler J.A."/>
            <person name="Scheffler B.E."/>
            <person name="Wendel J.F."/>
        </authorList>
    </citation>
    <scope>NUCLEOTIDE SEQUENCE [LARGE SCALE GENOMIC DNA]</scope>
    <source>
        <strain evidence="2">8</strain>
        <tissue evidence="2">Leaf</tissue>
    </source>
</reference>
<proteinExistence type="predicted"/>
<protein>
    <submittedName>
        <fullName evidence="2">Uncharacterized protein</fullName>
    </submittedName>
</protein>
<evidence type="ECO:0000313" key="2">
    <source>
        <dbReference type="EMBL" id="MBA0601257.1"/>
    </source>
</evidence>
<dbReference type="AlphaFoldDB" id="A0A7J8QI71"/>
<organism evidence="2 3">
    <name type="scientific">Gossypium raimondii</name>
    <name type="common">Peruvian cotton</name>
    <name type="synonym">Gossypium klotzschianum subsp. raimondii</name>
    <dbReference type="NCBI Taxonomy" id="29730"/>
    <lineage>
        <taxon>Eukaryota</taxon>
        <taxon>Viridiplantae</taxon>
        <taxon>Streptophyta</taxon>
        <taxon>Embryophyta</taxon>
        <taxon>Tracheophyta</taxon>
        <taxon>Spermatophyta</taxon>
        <taxon>Magnoliopsida</taxon>
        <taxon>eudicotyledons</taxon>
        <taxon>Gunneridae</taxon>
        <taxon>Pentapetalae</taxon>
        <taxon>rosids</taxon>
        <taxon>malvids</taxon>
        <taxon>Malvales</taxon>
        <taxon>Malvaceae</taxon>
        <taxon>Malvoideae</taxon>
        <taxon>Gossypium</taxon>
    </lineage>
</organism>
<feature type="compositionally biased region" description="Acidic residues" evidence="1">
    <location>
        <begin position="112"/>
        <end position="156"/>
    </location>
</feature>